<feature type="domain" description="MYND-type" evidence="5">
    <location>
        <begin position="429"/>
        <end position="469"/>
    </location>
</feature>
<dbReference type="Pfam" id="PF01753">
    <property type="entry name" value="zf-MYND"/>
    <property type="match status" value="1"/>
</dbReference>
<dbReference type="Proteomes" id="UP000054007">
    <property type="component" value="Unassembled WGS sequence"/>
</dbReference>
<organism evidence="6 7">
    <name type="scientific">Cylindrobasidium torrendii FP15055 ss-10</name>
    <dbReference type="NCBI Taxonomy" id="1314674"/>
    <lineage>
        <taxon>Eukaryota</taxon>
        <taxon>Fungi</taxon>
        <taxon>Dikarya</taxon>
        <taxon>Basidiomycota</taxon>
        <taxon>Agaricomycotina</taxon>
        <taxon>Agaricomycetes</taxon>
        <taxon>Agaricomycetidae</taxon>
        <taxon>Agaricales</taxon>
        <taxon>Marasmiineae</taxon>
        <taxon>Physalacriaceae</taxon>
        <taxon>Cylindrobasidium</taxon>
    </lineage>
</organism>
<evidence type="ECO:0000256" key="1">
    <source>
        <dbReference type="ARBA" id="ARBA00022723"/>
    </source>
</evidence>
<sequence length="620" mass="70386">MESQLERLKSSALNGSVAALQEFEQIAWRNPVVFSRFSVWPVISQVLDSDNVPQGPPDPARTNQILACISLLTTLLNRHRATQTPTLQPHDGSVLWKTIEIWSIYMAHLTGILGEEQTINEDAEFVNEVVIHLEELLDQATRFPGMAHYYAAWRPPRMSRFLSPLYSLLLRTMGSSHLYKPYKLIAVVTLFFGEAKLRRKITDEDVLIVCAYDKKISRHALLQIATAFNNNVLACEQENLQTFTTLVNVTFHLYRPDAAGVYEPDSVLVLMSEAFTRLLRTVSSRRTKIIKNHPLSWWVVLWMLLEIKDTLEHSGTRGLRASLGSSLLCALISIEIQIETIPHGHDIESWLECRTEMVNLIHYVKQFLVWPSLRKISSAQIMAVEKSGIERRLDPGTGFWSAWEDFKQAIVDLDTADAEIRYYFTTCHNLACPSTGVRKMQRCTRCYLAAYCSVVCQRDDWEDGHSAICANYLRIYYEPDERGGQELSLPTDVAYLQLRASMDLYDRMDKFNSLVRHFEAQQTDSSAAFILLLDYRDFVQTREVGMSVTTLEEGFLAIIPKRADRTSSPTSYVPSAEGMVTVLGPMGDCFSSCIETTRITILTDTVERFFGDAEGLMAAL</sequence>
<protein>
    <recommendedName>
        <fullName evidence="5">MYND-type domain-containing protein</fullName>
    </recommendedName>
</protein>
<gene>
    <name evidence="6" type="ORF">CYLTODRAFT_489052</name>
</gene>
<dbReference type="AlphaFoldDB" id="A0A0D7BHY0"/>
<keyword evidence="1" id="KW-0479">Metal-binding</keyword>
<evidence type="ECO:0000313" key="7">
    <source>
        <dbReference type="Proteomes" id="UP000054007"/>
    </source>
</evidence>
<evidence type="ECO:0000256" key="4">
    <source>
        <dbReference type="PROSITE-ProRule" id="PRU00134"/>
    </source>
</evidence>
<name>A0A0D7BHY0_9AGAR</name>
<dbReference type="InterPro" id="IPR002893">
    <property type="entry name" value="Znf_MYND"/>
</dbReference>
<evidence type="ECO:0000259" key="5">
    <source>
        <dbReference type="PROSITE" id="PS50865"/>
    </source>
</evidence>
<evidence type="ECO:0000313" key="6">
    <source>
        <dbReference type="EMBL" id="KIY69246.1"/>
    </source>
</evidence>
<keyword evidence="2 4" id="KW-0863">Zinc-finger</keyword>
<dbReference type="GO" id="GO:0008270">
    <property type="term" value="F:zinc ion binding"/>
    <property type="evidence" value="ECO:0007669"/>
    <property type="project" value="UniProtKB-KW"/>
</dbReference>
<dbReference type="Gene3D" id="1.10.220.160">
    <property type="match status" value="1"/>
</dbReference>
<dbReference type="SUPFAM" id="SSF144232">
    <property type="entry name" value="HIT/MYND zinc finger-like"/>
    <property type="match status" value="1"/>
</dbReference>
<evidence type="ECO:0000256" key="2">
    <source>
        <dbReference type="ARBA" id="ARBA00022771"/>
    </source>
</evidence>
<reference evidence="6 7" key="1">
    <citation type="journal article" date="2015" name="Fungal Genet. Biol.">
        <title>Evolution of novel wood decay mechanisms in Agaricales revealed by the genome sequences of Fistulina hepatica and Cylindrobasidium torrendii.</title>
        <authorList>
            <person name="Floudas D."/>
            <person name="Held B.W."/>
            <person name="Riley R."/>
            <person name="Nagy L.G."/>
            <person name="Koehler G."/>
            <person name="Ransdell A.S."/>
            <person name="Younus H."/>
            <person name="Chow J."/>
            <person name="Chiniquy J."/>
            <person name="Lipzen A."/>
            <person name="Tritt A."/>
            <person name="Sun H."/>
            <person name="Haridas S."/>
            <person name="LaButti K."/>
            <person name="Ohm R.A."/>
            <person name="Kues U."/>
            <person name="Blanchette R.A."/>
            <person name="Grigoriev I.V."/>
            <person name="Minto R.E."/>
            <person name="Hibbett D.S."/>
        </authorList>
    </citation>
    <scope>NUCLEOTIDE SEQUENCE [LARGE SCALE GENOMIC DNA]</scope>
    <source>
        <strain evidence="6 7">FP15055 ss-10</strain>
    </source>
</reference>
<evidence type="ECO:0000256" key="3">
    <source>
        <dbReference type="ARBA" id="ARBA00022833"/>
    </source>
</evidence>
<dbReference type="OrthoDB" id="2889992at2759"/>
<accession>A0A0D7BHY0</accession>
<proteinExistence type="predicted"/>
<dbReference type="EMBL" id="KN880487">
    <property type="protein sequence ID" value="KIY69246.1"/>
    <property type="molecule type" value="Genomic_DNA"/>
</dbReference>
<dbReference type="PROSITE" id="PS50865">
    <property type="entry name" value="ZF_MYND_2"/>
    <property type="match status" value="1"/>
</dbReference>
<keyword evidence="7" id="KW-1185">Reference proteome</keyword>
<keyword evidence="3" id="KW-0862">Zinc</keyword>
<dbReference type="Gene3D" id="6.10.140.2220">
    <property type="match status" value="1"/>
</dbReference>